<evidence type="ECO:0000256" key="2">
    <source>
        <dbReference type="ARBA" id="ARBA00022527"/>
    </source>
</evidence>
<keyword evidence="2 8" id="KW-0723">Serine/threonine-protein kinase</keyword>
<dbReference type="PANTHER" id="PTHR43289">
    <property type="entry name" value="MITOGEN-ACTIVATED PROTEIN KINASE KINASE KINASE 20-RELATED"/>
    <property type="match status" value="1"/>
</dbReference>
<organism evidence="8">
    <name type="scientific">uncultured Nocardioides sp</name>
    <dbReference type="NCBI Taxonomy" id="198441"/>
    <lineage>
        <taxon>Bacteria</taxon>
        <taxon>Bacillati</taxon>
        <taxon>Actinomycetota</taxon>
        <taxon>Actinomycetes</taxon>
        <taxon>Propionibacteriales</taxon>
        <taxon>Nocardioidaceae</taxon>
        <taxon>Nocardioides</taxon>
        <taxon>environmental samples</taxon>
    </lineage>
</organism>
<name>A0A6J4NBI5_9ACTN</name>
<feature type="domain" description="Protein kinase" evidence="7">
    <location>
        <begin position="22"/>
        <end position="280"/>
    </location>
</feature>
<proteinExistence type="predicted"/>
<keyword evidence="5 8" id="KW-0418">Kinase</keyword>
<dbReference type="GO" id="GO:0005524">
    <property type="term" value="F:ATP binding"/>
    <property type="evidence" value="ECO:0007669"/>
    <property type="project" value="UniProtKB-KW"/>
</dbReference>
<keyword evidence="6" id="KW-0067">ATP-binding</keyword>
<dbReference type="GO" id="GO:0004674">
    <property type="term" value="F:protein serine/threonine kinase activity"/>
    <property type="evidence" value="ECO:0007669"/>
    <property type="project" value="UniProtKB-KW"/>
</dbReference>
<evidence type="ECO:0000256" key="6">
    <source>
        <dbReference type="ARBA" id="ARBA00022840"/>
    </source>
</evidence>
<dbReference type="Gene3D" id="3.30.200.20">
    <property type="entry name" value="Phosphorylase Kinase, domain 1"/>
    <property type="match status" value="1"/>
</dbReference>
<dbReference type="EMBL" id="CADCUP010000064">
    <property type="protein sequence ID" value="CAA9380537.1"/>
    <property type="molecule type" value="Genomic_DNA"/>
</dbReference>
<evidence type="ECO:0000256" key="5">
    <source>
        <dbReference type="ARBA" id="ARBA00022777"/>
    </source>
</evidence>
<dbReference type="AlphaFoldDB" id="A0A6J4NBI5"/>
<dbReference type="CDD" id="cd14014">
    <property type="entry name" value="STKc_PknB_like"/>
    <property type="match status" value="1"/>
</dbReference>
<reference evidence="8" key="1">
    <citation type="submission" date="2020-02" db="EMBL/GenBank/DDBJ databases">
        <authorList>
            <person name="Meier V. D."/>
        </authorList>
    </citation>
    <scope>NUCLEOTIDE SEQUENCE</scope>
    <source>
        <strain evidence="8">AVDCRST_MAG06</strain>
    </source>
</reference>
<dbReference type="PROSITE" id="PS50011">
    <property type="entry name" value="PROTEIN_KINASE_DOM"/>
    <property type="match status" value="1"/>
</dbReference>
<evidence type="ECO:0000256" key="1">
    <source>
        <dbReference type="ARBA" id="ARBA00012513"/>
    </source>
</evidence>
<protein>
    <recommendedName>
        <fullName evidence="1">non-specific serine/threonine protein kinase</fullName>
        <ecNumber evidence="1">2.7.11.1</ecNumber>
    </recommendedName>
</protein>
<evidence type="ECO:0000259" key="7">
    <source>
        <dbReference type="PROSITE" id="PS50011"/>
    </source>
</evidence>
<gene>
    <name evidence="8" type="ORF">AVDCRST_MAG06-904</name>
</gene>
<dbReference type="Pfam" id="PF00069">
    <property type="entry name" value="Pkinase"/>
    <property type="match status" value="1"/>
</dbReference>
<dbReference type="RefSeq" id="WP_295657288.1">
    <property type="nucleotide sequence ID" value="NZ_CADCUP010000064.1"/>
</dbReference>
<dbReference type="PANTHER" id="PTHR43289:SF6">
    <property type="entry name" value="SERINE_THREONINE-PROTEIN KINASE NEKL-3"/>
    <property type="match status" value="1"/>
</dbReference>
<evidence type="ECO:0000256" key="4">
    <source>
        <dbReference type="ARBA" id="ARBA00022741"/>
    </source>
</evidence>
<dbReference type="Gene3D" id="1.10.510.10">
    <property type="entry name" value="Transferase(Phosphotransferase) domain 1"/>
    <property type="match status" value="1"/>
</dbReference>
<dbReference type="InterPro" id="IPR000719">
    <property type="entry name" value="Prot_kinase_dom"/>
</dbReference>
<dbReference type="EC" id="2.7.11.1" evidence="1"/>
<dbReference type="SMART" id="SM00220">
    <property type="entry name" value="S_TKc"/>
    <property type="match status" value="1"/>
</dbReference>
<dbReference type="InterPro" id="IPR008271">
    <property type="entry name" value="Ser/Thr_kinase_AS"/>
</dbReference>
<dbReference type="SUPFAM" id="SSF56112">
    <property type="entry name" value="Protein kinase-like (PK-like)"/>
    <property type="match status" value="1"/>
</dbReference>
<dbReference type="PROSITE" id="PS00108">
    <property type="entry name" value="PROTEIN_KINASE_ST"/>
    <property type="match status" value="1"/>
</dbReference>
<accession>A0A6J4NBI5</accession>
<keyword evidence="3" id="KW-0808">Transferase</keyword>
<evidence type="ECO:0000313" key="8">
    <source>
        <dbReference type="EMBL" id="CAA9380537.1"/>
    </source>
</evidence>
<sequence length="294" mass="32051">MSTEHRDDSWHLAEGDAITPELTAVKKLGGGSAYEAYLAFDEVTYGPVVVKVVRPTSLDDHTLRGLRREVESLARVNHPVVVRGLRHQLDGPRPHVVLENLDGPRLSTLVRRHGRLSEQQYLPLAIEVASALHYFRHVDLCHLDIKPSNVIMGAPARLIDLSVARSSAAAARITGAIGTDRYMSPEQCDPGRRGEPGHASDVWGLGATLFEAVAGHRAFDDGDRDADDPVLRHPQLVDRPRALPAQVPDQVAKTVLAMLDPEPASRPLPHEVAGALEPVLAGQPPARLSFKVRH</sequence>
<dbReference type="InterPro" id="IPR011009">
    <property type="entry name" value="Kinase-like_dom_sf"/>
</dbReference>
<keyword evidence="4" id="KW-0547">Nucleotide-binding</keyword>
<evidence type="ECO:0000256" key="3">
    <source>
        <dbReference type="ARBA" id="ARBA00022679"/>
    </source>
</evidence>